<dbReference type="EMBL" id="JAIWYP010000001">
    <property type="protein sequence ID" value="KAH3889739.1"/>
    <property type="molecule type" value="Genomic_DNA"/>
</dbReference>
<reference evidence="1" key="2">
    <citation type="submission" date="2020-11" db="EMBL/GenBank/DDBJ databases">
        <authorList>
            <person name="McCartney M.A."/>
            <person name="Auch B."/>
            <person name="Kono T."/>
            <person name="Mallez S."/>
            <person name="Becker A."/>
            <person name="Gohl D.M."/>
            <person name="Silverstein K.A.T."/>
            <person name="Koren S."/>
            <person name="Bechman K.B."/>
            <person name="Herman A."/>
            <person name="Abrahante J.E."/>
            <person name="Garbe J."/>
        </authorList>
    </citation>
    <scope>NUCLEOTIDE SEQUENCE</scope>
    <source>
        <strain evidence="1">Duluth1</strain>
        <tissue evidence="1">Whole animal</tissue>
    </source>
</reference>
<proteinExistence type="predicted"/>
<dbReference type="AlphaFoldDB" id="A0A9D4S248"/>
<keyword evidence="2" id="KW-1185">Reference proteome</keyword>
<protein>
    <submittedName>
        <fullName evidence="1">Uncharacterized protein</fullName>
    </submittedName>
</protein>
<gene>
    <name evidence="1" type="ORF">DPMN_013801</name>
</gene>
<dbReference type="Proteomes" id="UP000828390">
    <property type="component" value="Unassembled WGS sequence"/>
</dbReference>
<organism evidence="1 2">
    <name type="scientific">Dreissena polymorpha</name>
    <name type="common">Zebra mussel</name>
    <name type="synonym">Mytilus polymorpha</name>
    <dbReference type="NCBI Taxonomy" id="45954"/>
    <lineage>
        <taxon>Eukaryota</taxon>
        <taxon>Metazoa</taxon>
        <taxon>Spiralia</taxon>
        <taxon>Lophotrochozoa</taxon>
        <taxon>Mollusca</taxon>
        <taxon>Bivalvia</taxon>
        <taxon>Autobranchia</taxon>
        <taxon>Heteroconchia</taxon>
        <taxon>Euheterodonta</taxon>
        <taxon>Imparidentia</taxon>
        <taxon>Neoheterodontei</taxon>
        <taxon>Myida</taxon>
        <taxon>Dreissenoidea</taxon>
        <taxon>Dreissenidae</taxon>
        <taxon>Dreissena</taxon>
    </lineage>
</organism>
<sequence>MATPDVTCRRLDPRDGFPSALSVLSTAAPRCSGAAQTQVRPYVFYTGKFAVPLLPSHSWRV</sequence>
<name>A0A9D4S248_DREPO</name>
<accession>A0A9D4S248</accession>
<reference evidence="1" key="1">
    <citation type="journal article" date="2019" name="bioRxiv">
        <title>The Genome of the Zebra Mussel, Dreissena polymorpha: A Resource for Invasive Species Research.</title>
        <authorList>
            <person name="McCartney M.A."/>
            <person name="Auch B."/>
            <person name="Kono T."/>
            <person name="Mallez S."/>
            <person name="Zhang Y."/>
            <person name="Obille A."/>
            <person name="Becker A."/>
            <person name="Abrahante J.E."/>
            <person name="Garbe J."/>
            <person name="Badalamenti J.P."/>
            <person name="Herman A."/>
            <person name="Mangelson H."/>
            <person name="Liachko I."/>
            <person name="Sullivan S."/>
            <person name="Sone E.D."/>
            <person name="Koren S."/>
            <person name="Silverstein K.A.T."/>
            <person name="Beckman K.B."/>
            <person name="Gohl D.M."/>
        </authorList>
    </citation>
    <scope>NUCLEOTIDE SEQUENCE</scope>
    <source>
        <strain evidence="1">Duluth1</strain>
        <tissue evidence="1">Whole animal</tissue>
    </source>
</reference>
<comment type="caution">
    <text evidence="1">The sequence shown here is derived from an EMBL/GenBank/DDBJ whole genome shotgun (WGS) entry which is preliminary data.</text>
</comment>
<evidence type="ECO:0000313" key="1">
    <source>
        <dbReference type="EMBL" id="KAH3889739.1"/>
    </source>
</evidence>
<evidence type="ECO:0000313" key="2">
    <source>
        <dbReference type="Proteomes" id="UP000828390"/>
    </source>
</evidence>